<feature type="transmembrane region" description="Helical" evidence="1">
    <location>
        <begin position="166"/>
        <end position="187"/>
    </location>
</feature>
<evidence type="ECO:0000313" key="3">
    <source>
        <dbReference type="Proteomes" id="UP000033423"/>
    </source>
</evidence>
<dbReference type="Proteomes" id="UP000033423">
    <property type="component" value="Unassembled WGS sequence"/>
</dbReference>
<accession>A0A0F3GW04</accession>
<sequence length="278" mass="30903">MSDDSVLILMGVLSGWLPIYPSMVFVIKNKWLKDGTIYTFLEIAIGVMLCHFVATCSSVFHTHHLLSPPQQIILSSTGFILGAGILMAYVTLRDALWIGPEDVIMMEEFDNKLFFLDPTSSKKRRFNIHALRYDLALCYAIHSVGAGVAFFLHLNSKYQGTYGMTLLPYLLFTVIEGLSIAAPIARFPLSWPRVLIIGSIAGVPFVFGAGLGSVNLSTSFIVFLSSLSAGSLFYCIIMLMEMISMNQRSDKSPLFTALRVLLFFLISSFLHQGMHNHL</sequence>
<feature type="transmembrane region" description="Helical" evidence="1">
    <location>
        <begin position="72"/>
        <end position="92"/>
    </location>
</feature>
<feature type="transmembrane region" description="Helical" evidence="1">
    <location>
        <begin position="39"/>
        <end position="60"/>
    </location>
</feature>
<feature type="transmembrane region" description="Helical" evidence="1">
    <location>
        <begin position="133"/>
        <end position="154"/>
    </location>
</feature>
<name>A0A0F3GW04_9BACT</name>
<feature type="transmembrane region" description="Helical" evidence="1">
    <location>
        <begin position="6"/>
        <end position="27"/>
    </location>
</feature>
<evidence type="ECO:0000313" key="2">
    <source>
        <dbReference type="EMBL" id="KJU86042.1"/>
    </source>
</evidence>
<organism evidence="2 3">
    <name type="scientific">Candidatus Magnetobacterium bavaricum</name>
    <dbReference type="NCBI Taxonomy" id="29290"/>
    <lineage>
        <taxon>Bacteria</taxon>
        <taxon>Pseudomonadati</taxon>
        <taxon>Nitrospirota</taxon>
        <taxon>Thermodesulfovibrionia</taxon>
        <taxon>Thermodesulfovibrionales</taxon>
        <taxon>Candidatus Magnetobacteriaceae</taxon>
        <taxon>Candidatus Magnetobacterium</taxon>
    </lineage>
</organism>
<protein>
    <submittedName>
        <fullName evidence="2">Membrane protein</fullName>
    </submittedName>
</protein>
<keyword evidence="1" id="KW-0812">Transmembrane</keyword>
<gene>
    <name evidence="2" type="ORF">MBAV_001766</name>
</gene>
<dbReference type="AlphaFoldDB" id="A0A0F3GW04"/>
<evidence type="ECO:0000256" key="1">
    <source>
        <dbReference type="SAM" id="Phobius"/>
    </source>
</evidence>
<feature type="transmembrane region" description="Helical" evidence="1">
    <location>
        <begin position="220"/>
        <end position="240"/>
    </location>
</feature>
<dbReference type="EMBL" id="LACI01000768">
    <property type="protein sequence ID" value="KJU86042.1"/>
    <property type="molecule type" value="Genomic_DNA"/>
</dbReference>
<comment type="caution">
    <text evidence="2">The sequence shown here is derived from an EMBL/GenBank/DDBJ whole genome shotgun (WGS) entry which is preliminary data.</text>
</comment>
<feature type="transmembrane region" description="Helical" evidence="1">
    <location>
        <begin position="194"/>
        <end position="214"/>
    </location>
</feature>
<feature type="transmembrane region" description="Helical" evidence="1">
    <location>
        <begin position="252"/>
        <end position="270"/>
    </location>
</feature>
<keyword evidence="3" id="KW-1185">Reference proteome</keyword>
<keyword evidence="1" id="KW-0472">Membrane</keyword>
<proteinExistence type="predicted"/>
<keyword evidence="1" id="KW-1133">Transmembrane helix</keyword>
<reference evidence="2 3" key="1">
    <citation type="submission" date="2015-02" db="EMBL/GenBank/DDBJ databases">
        <title>Single-cell genomics of uncultivated deep-branching MTB reveals a conserved set of magnetosome genes.</title>
        <authorList>
            <person name="Kolinko S."/>
            <person name="Richter M."/>
            <person name="Glockner F.O."/>
            <person name="Brachmann A."/>
            <person name="Schuler D."/>
        </authorList>
    </citation>
    <scope>NUCLEOTIDE SEQUENCE [LARGE SCALE GENOMIC DNA]</scope>
    <source>
        <strain evidence="2">TM-1</strain>
    </source>
</reference>